<evidence type="ECO:0000313" key="1">
    <source>
        <dbReference type="EMBL" id="AXV67451.1"/>
    </source>
</evidence>
<keyword evidence="1" id="KW-0614">Plasmid</keyword>
<dbReference type="EMBL" id="CP032091">
    <property type="protein sequence ID" value="AXV67451.1"/>
    <property type="molecule type" value="Genomic_DNA"/>
</dbReference>
<gene>
    <name evidence="1" type="ORF">D0907_19295</name>
</gene>
<accession>A0AAD0SAE9</accession>
<dbReference type="Proteomes" id="UP000264605">
    <property type="component" value="Plasmid unnamed1"/>
</dbReference>
<geneLocation type="plasmid" evidence="1 2">
    <name>unnamed1</name>
</geneLocation>
<evidence type="ECO:0000313" key="2">
    <source>
        <dbReference type="Proteomes" id="UP000264605"/>
    </source>
</evidence>
<reference evidence="1 2" key="1">
    <citation type="submission" date="2018-08" db="EMBL/GenBank/DDBJ databases">
        <title>Draft genome sequence of Pseudoalteromonas donghaensis HJ51.</title>
        <authorList>
            <person name="Oh J."/>
            <person name="Roh D."/>
        </authorList>
    </citation>
    <scope>NUCLEOTIDE SEQUENCE [LARGE SCALE GENOMIC DNA]</scope>
    <source>
        <strain evidence="1 2">HJ51</strain>
        <plasmid evidence="1 2">unnamed1</plasmid>
    </source>
</reference>
<proteinExistence type="predicted"/>
<name>A0AAD0SAE9_9GAMM</name>
<protein>
    <submittedName>
        <fullName evidence="1">Uncharacterized protein</fullName>
    </submittedName>
</protein>
<dbReference type="AlphaFoldDB" id="A0AAD0SAE9"/>
<dbReference type="KEGG" id="pdj:D0907_19295"/>
<organism evidence="1 2">
    <name type="scientific">Pseudoalteromonas lipolytica</name>
    <dbReference type="NCBI Taxonomy" id="570156"/>
    <lineage>
        <taxon>Bacteria</taxon>
        <taxon>Pseudomonadati</taxon>
        <taxon>Pseudomonadota</taxon>
        <taxon>Gammaproteobacteria</taxon>
        <taxon>Alteromonadales</taxon>
        <taxon>Pseudoalteromonadaceae</taxon>
        <taxon>Pseudoalteromonas</taxon>
    </lineage>
</organism>
<sequence length="70" mass="8320">MHLAVLTLSALDTLGKFEELYGNLFMVKCGKERPALNSHEFRYLIEEINEYYVIVMEFPQNLKRELSFEF</sequence>